<dbReference type="CDD" id="cd00293">
    <property type="entry name" value="USP-like"/>
    <property type="match status" value="1"/>
</dbReference>
<sequence length="234" mass="26218">MSSQTVLIPIEFPDPDPLPSTFIDALTSCKVILLGVYELPSDVSADERQRREIEAYRSLYTTASNFVQEGETAEVELMMGTDIEDAPTTVAKERDVDALLIPNPITTLDHLLVALREEKFKRPITDFLDAIDEEVLLRTTLFHVAETEDDAAAGERLLTEVRDHLVEEGFSRPSVDIEVEVSDDPAFSISQAARNQDLIVMGETQETPSQRIFGRTYEQVAEQTDSPVLIIREH</sequence>
<name>A0A8J7Y5F9_9EURY</name>
<feature type="domain" description="UspA" evidence="1">
    <location>
        <begin position="140"/>
        <end position="232"/>
    </location>
</feature>
<comment type="caution">
    <text evidence="2">The sequence shown here is derived from an EMBL/GenBank/DDBJ whole genome shotgun (WGS) entry which is preliminary data.</text>
</comment>
<gene>
    <name evidence="2" type="ORF">KTS45_11765</name>
</gene>
<accession>A0A8J7Y5F9</accession>
<evidence type="ECO:0000313" key="3">
    <source>
        <dbReference type="Proteomes" id="UP000766550"/>
    </source>
</evidence>
<organism evidence="2 3">
    <name type="scientific">Haloarcula limicola</name>
    <dbReference type="NCBI Taxonomy" id="1429915"/>
    <lineage>
        <taxon>Archaea</taxon>
        <taxon>Methanobacteriati</taxon>
        <taxon>Methanobacteriota</taxon>
        <taxon>Stenosarchaea group</taxon>
        <taxon>Halobacteria</taxon>
        <taxon>Halobacteriales</taxon>
        <taxon>Haloarculaceae</taxon>
        <taxon>Haloarcula</taxon>
    </lineage>
</organism>
<proteinExistence type="predicted"/>
<evidence type="ECO:0000259" key="1">
    <source>
        <dbReference type="Pfam" id="PF00582"/>
    </source>
</evidence>
<protein>
    <submittedName>
        <fullName evidence="2">Universal stress protein</fullName>
    </submittedName>
</protein>
<dbReference type="Pfam" id="PF00582">
    <property type="entry name" value="Usp"/>
    <property type="match status" value="1"/>
</dbReference>
<reference evidence="2 3" key="1">
    <citation type="submission" date="2021-06" db="EMBL/GenBank/DDBJ databases">
        <title>New haloarchaea isolates fom saline soil.</title>
        <authorList>
            <person name="Duran-Viseras A."/>
            <person name="Sanchez-Porro C.S."/>
            <person name="Ventosa A."/>
        </authorList>
    </citation>
    <scope>NUCLEOTIDE SEQUENCE [LARGE SCALE GENOMIC DNA]</scope>
    <source>
        <strain evidence="2 3">JCM 183640</strain>
    </source>
</reference>
<dbReference type="EMBL" id="JAHQXF010000002">
    <property type="protein sequence ID" value="MBV0924875.1"/>
    <property type="molecule type" value="Genomic_DNA"/>
</dbReference>
<dbReference type="RefSeq" id="WP_162317729.1">
    <property type="nucleotide sequence ID" value="NZ_JAHQXF010000002.1"/>
</dbReference>
<keyword evidence="3" id="KW-1185">Reference proteome</keyword>
<dbReference type="Proteomes" id="UP000766550">
    <property type="component" value="Unassembled WGS sequence"/>
</dbReference>
<dbReference type="AlphaFoldDB" id="A0A8J7Y5F9"/>
<dbReference type="OrthoDB" id="267200at2157"/>
<dbReference type="Gene3D" id="3.40.50.12370">
    <property type="match status" value="1"/>
</dbReference>
<dbReference type="InterPro" id="IPR006016">
    <property type="entry name" value="UspA"/>
</dbReference>
<evidence type="ECO:0000313" key="2">
    <source>
        <dbReference type="EMBL" id="MBV0924875.1"/>
    </source>
</evidence>
<dbReference type="SUPFAM" id="SSF52402">
    <property type="entry name" value="Adenine nucleotide alpha hydrolases-like"/>
    <property type="match status" value="1"/>
</dbReference>